<keyword evidence="3 6" id="KW-0479">Metal-binding</keyword>
<evidence type="ECO:0000256" key="6">
    <source>
        <dbReference type="PROSITE-ProRule" id="PRU00433"/>
    </source>
</evidence>
<dbReference type="RefSeq" id="WP_215506617.1">
    <property type="nucleotide sequence ID" value="NZ_CP076361.1"/>
</dbReference>
<dbReference type="Gene3D" id="1.10.760.10">
    <property type="entry name" value="Cytochrome c-like domain"/>
    <property type="match status" value="1"/>
</dbReference>
<feature type="signal peptide" evidence="7">
    <location>
        <begin position="1"/>
        <end position="25"/>
    </location>
</feature>
<organism evidence="9 10">
    <name type="scientific">Gemmobacter fulvus</name>
    <dbReference type="NCBI Taxonomy" id="2840474"/>
    <lineage>
        <taxon>Bacteria</taxon>
        <taxon>Pseudomonadati</taxon>
        <taxon>Pseudomonadota</taxon>
        <taxon>Alphaproteobacteria</taxon>
        <taxon>Rhodobacterales</taxon>
        <taxon>Paracoccaceae</taxon>
        <taxon>Gemmobacter</taxon>
    </lineage>
</organism>
<accession>A0A975S0G0</accession>
<reference evidence="9" key="1">
    <citation type="submission" date="2021-06" db="EMBL/GenBank/DDBJ databases">
        <title>Direct submission.</title>
        <authorList>
            <person name="Lee C.-S."/>
            <person name="Jin L."/>
        </authorList>
    </citation>
    <scope>NUCLEOTIDE SEQUENCE</scope>
    <source>
        <strain evidence="9">Con5</strain>
    </source>
</reference>
<evidence type="ECO:0000313" key="9">
    <source>
        <dbReference type="EMBL" id="QWK90094.1"/>
    </source>
</evidence>
<keyword evidence="10" id="KW-1185">Reference proteome</keyword>
<dbReference type="GO" id="GO:0020037">
    <property type="term" value="F:heme binding"/>
    <property type="evidence" value="ECO:0007669"/>
    <property type="project" value="InterPro"/>
</dbReference>
<evidence type="ECO:0000256" key="7">
    <source>
        <dbReference type="SAM" id="SignalP"/>
    </source>
</evidence>
<evidence type="ECO:0000259" key="8">
    <source>
        <dbReference type="PROSITE" id="PS51007"/>
    </source>
</evidence>
<gene>
    <name evidence="9" type="ORF">KM031_14880</name>
</gene>
<evidence type="ECO:0000256" key="5">
    <source>
        <dbReference type="ARBA" id="ARBA00023004"/>
    </source>
</evidence>
<evidence type="ECO:0000313" key="10">
    <source>
        <dbReference type="Proteomes" id="UP000679352"/>
    </source>
</evidence>
<feature type="domain" description="Cytochrome c" evidence="8">
    <location>
        <begin position="27"/>
        <end position="141"/>
    </location>
</feature>
<evidence type="ECO:0000256" key="3">
    <source>
        <dbReference type="ARBA" id="ARBA00022723"/>
    </source>
</evidence>
<dbReference type="GO" id="GO:0046872">
    <property type="term" value="F:metal ion binding"/>
    <property type="evidence" value="ECO:0007669"/>
    <property type="project" value="UniProtKB-KW"/>
</dbReference>
<keyword evidence="1" id="KW-0813">Transport</keyword>
<dbReference type="Proteomes" id="UP000679352">
    <property type="component" value="Chromosome"/>
</dbReference>
<protein>
    <submittedName>
        <fullName evidence="9">Cytochrome C</fullName>
    </submittedName>
</protein>
<evidence type="ECO:0000256" key="1">
    <source>
        <dbReference type="ARBA" id="ARBA00022448"/>
    </source>
</evidence>
<evidence type="ECO:0000256" key="2">
    <source>
        <dbReference type="ARBA" id="ARBA00022617"/>
    </source>
</evidence>
<dbReference type="InterPro" id="IPR036909">
    <property type="entry name" value="Cyt_c-like_dom_sf"/>
</dbReference>
<feature type="chain" id="PRO_5037609153" evidence="7">
    <location>
        <begin position="26"/>
        <end position="145"/>
    </location>
</feature>
<evidence type="ECO:0000256" key="4">
    <source>
        <dbReference type="ARBA" id="ARBA00022982"/>
    </source>
</evidence>
<dbReference type="AlphaFoldDB" id="A0A975S0G0"/>
<dbReference type="SUPFAM" id="SSF46626">
    <property type="entry name" value="Cytochrome c"/>
    <property type="match status" value="1"/>
</dbReference>
<dbReference type="PROSITE" id="PS51007">
    <property type="entry name" value="CYTC"/>
    <property type="match status" value="1"/>
</dbReference>
<proteinExistence type="predicted"/>
<dbReference type="InterPro" id="IPR009056">
    <property type="entry name" value="Cyt_c-like_dom"/>
</dbReference>
<keyword evidence="4" id="KW-0249">Electron transport</keyword>
<dbReference type="GO" id="GO:0009055">
    <property type="term" value="F:electron transfer activity"/>
    <property type="evidence" value="ECO:0007669"/>
    <property type="project" value="InterPro"/>
</dbReference>
<dbReference type="KEGG" id="gfu:KM031_14880"/>
<dbReference type="EMBL" id="CP076361">
    <property type="protein sequence ID" value="QWK90094.1"/>
    <property type="molecule type" value="Genomic_DNA"/>
</dbReference>
<dbReference type="InterPro" id="IPR002327">
    <property type="entry name" value="Cyt_c_1A/1B"/>
</dbReference>
<sequence length="145" mass="14719">MNLMTAAALAALTALPLALATPALAAGDAAKGEADFKKCKACHMIVADDGTEIQKGGKTGPNLYGVVGRAVGSVADYKYGESIVAVGAKGVVWDEALLAAYVADPAKWLKEQTGDASAKSKMTFKLAKGGEDMAAYLASVKPAAN</sequence>
<name>A0A975S0G0_9RHOB</name>
<keyword evidence="2 6" id="KW-0349">Heme</keyword>
<keyword evidence="5 6" id="KW-0408">Iron</keyword>
<keyword evidence="7" id="KW-0732">Signal</keyword>
<dbReference type="PANTHER" id="PTHR11961">
    <property type="entry name" value="CYTOCHROME C"/>
    <property type="match status" value="1"/>
</dbReference>